<dbReference type="CDD" id="cd06782">
    <property type="entry name" value="cpPDZ_CPP-like"/>
    <property type="match status" value="1"/>
</dbReference>
<dbReference type="InterPro" id="IPR004447">
    <property type="entry name" value="Peptidase_S41A"/>
</dbReference>
<evidence type="ECO:0000256" key="2">
    <source>
        <dbReference type="ARBA" id="ARBA00022670"/>
    </source>
</evidence>
<feature type="domain" description="PDZ" evidence="7">
    <location>
        <begin position="100"/>
        <end position="170"/>
    </location>
</feature>
<protein>
    <submittedName>
        <fullName evidence="8">S41 family peptidase</fullName>
    </submittedName>
</protein>
<dbReference type="SUPFAM" id="SSF50156">
    <property type="entry name" value="PDZ domain-like"/>
    <property type="match status" value="1"/>
</dbReference>
<dbReference type="Gene3D" id="2.30.42.10">
    <property type="match status" value="1"/>
</dbReference>
<keyword evidence="3 5" id="KW-0378">Hydrolase</keyword>
<evidence type="ECO:0000256" key="3">
    <source>
        <dbReference type="ARBA" id="ARBA00022801"/>
    </source>
</evidence>
<dbReference type="GO" id="GO:0008236">
    <property type="term" value="F:serine-type peptidase activity"/>
    <property type="evidence" value="ECO:0007669"/>
    <property type="project" value="UniProtKB-KW"/>
</dbReference>
<dbReference type="Gene3D" id="3.90.226.10">
    <property type="entry name" value="2-enoyl-CoA Hydratase, Chain A, domain 1"/>
    <property type="match status" value="1"/>
</dbReference>
<dbReference type="NCBIfam" id="TIGR00225">
    <property type="entry name" value="prc"/>
    <property type="match status" value="1"/>
</dbReference>
<evidence type="ECO:0000256" key="4">
    <source>
        <dbReference type="ARBA" id="ARBA00022825"/>
    </source>
</evidence>
<dbReference type="GO" id="GO:0007165">
    <property type="term" value="P:signal transduction"/>
    <property type="evidence" value="ECO:0007669"/>
    <property type="project" value="TreeGrafter"/>
</dbReference>
<dbReference type="EMBL" id="DVFJ01000036">
    <property type="protein sequence ID" value="HIQ72603.1"/>
    <property type="molecule type" value="Genomic_DNA"/>
</dbReference>
<dbReference type="Proteomes" id="UP000886887">
    <property type="component" value="Unassembled WGS sequence"/>
</dbReference>
<sequence length="410" mass="44534">MRKASKKQAVLALLSVLFATCALTVATAEFFFGAKDSTVTISQEEYDRLKRFERLDTMLMMVESMYYEEPDVDAMLEYAAIGLMFGLDDPYSYYYTPEDYAAMEESVEGTYAGIGTQLIVDPNDYLMTVTRVFKGSPAEEAGVLAGDKIIGVDGVGYTGYEQNQAVAAMRGEPGTEVTITVARGEETMDIVVRRAQIEMNYAEYEMLGDIGYVIVYDFMGDAVDGFKEAVAYFREQGAKGMILDLRSNGGGLVTDAVQIADVLLPEGVIVSTEDRYGNRTEEHSDADMLGLPLAVLVNGYSASASEIVAGAIKDTGVGTLVGEKTFGKGIVQAVYPFTSDGAGIQLTVARYFTPSGVCIHGVGIEPDVEVVQPEDVELRYGINNIPREKDVQLQTALEVVQELIEQEDAA</sequence>
<dbReference type="SMART" id="SM00245">
    <property type="entry name" value="TSPc"/>
    <property type="match status" value="1"/>
</dbReference>
<dbReference type="InterPro" id="IPR005151">
    <property type="entry name" value="Tail-specific_protease"/>
</dbReference>
<evidence type="ECO:0000256" key="1">
    <source>
        <dbReference type="ARBA" id="ARBA00009179"/>
    </source>
</evidence>
<reference evidence="8" key="2">
    <citation type="journal article" date="2021" name="PeerJ">
        <title>Extensive microbial diversity within the chicken gut microbiome revealed by metagenomics and culture.</title>
        <authorList>
            <person name="Gilroy R."/>
            <person name="Ravi A."/>
            <person name="Getino M."/>
            <person name="Pursley I."/>
            <person name="Horton D.L."/>
            <person name="Alikhan N.F."/>
            <person name="Baker D."/>
            <person name="Gharbi K."/>
            <person name="Hall N."/>
            <person name="Watson M."/>
            <person name="Adriaenssens E.M."/>
            <person name="Foster-Nyarko E."/>
            <person name="Jarju S."/>
            <person name="Secka A."/>
            <person name="Antonio M."/>
            <person name="Oren A."/>
            <person name="Chaudhuri R.R."/>
            <person name="La Ragione R."/>
            <person name="Hildebrand F."/>
            <person name="Pallen M.J."/>
        </authorList>
    </citation>
    <scope>NUCLEOTIDE SEQUENCE</scope>
    <source>
        <strain evidence="8">ChiSxjej2B14-6234</strain>
    </source>
</reference>
<dbReference type="SMART" id="SM00228">
    <property type="entry name" value="PDZ"/>
    <property type="match status" value="1"/>
</dbReference>
<dbReference type="GO" id="GO:0030288">
    <property type="term" value="C:outer membrane-bounded periplasmic space"/>
    <property type="evidence" value="ECO:0007669"/>
    <property type="project" value="TreeGrafter"/>
</dbReference>
<organism evidence="8 9">
    <name type="scientific">Candidatus Onthenecus intestinigallinarum</name>
    <dbReference type="NCBI Taxonomy" id="2840875"/>
    <lineage>
        <taxon>Bacteria</taxon>
        <taxon>Bacillati</taxon>
        <taxon>Bacillota</taxon>
        <taxon>Clostridia</taxon>
        <taxon>Eubacteriales</taxon>
        <taxon>Candidatus Onthenecus</taxon>
    </lineage>
</organism>
<dbReference type="CDD" id="cd07560">
    <property type="entry name" value="Peptidase_S41_CPP"/>
    <property type="match status" value="1"/>
</dbReference>
<keyword evidence="6" id="KW-0732">Signal</keyword>
<dbReference type="GO" id="GO:0006508">
    <property type="term" value="P:proteolysis"/>
    <property type="evidence" value="ECO:0007669"/>
    <property type="project" value="UniProtKB-KW"/>
</dbReference>
<dbReference type="Pfam" id="PF03572">
    <property type="entry name" value="Peptidase_S41"/>
    <property type="match status" value="1"/>
</dbReference>
<feature type="chain" id="PRO_5039335114" evidence="6">
    <location>
        <begin position="29"/>
        <end position="410"/>
    </location>
</feature>
<dbReference type="AlphaFoldDB" id="A0A9D1CRW8"/>
<dbReference type="InterPro" id="IPR029045">
    <property type="entry name" value="ClpP/crotonase-like_dom_sf"/>
</dbReference>
<feature type="signal peptide" evidence="6">
    <location>
        <begin position="1"/>
        <end position="28"/>
    </location>
</feature>
<dbReference type="Pfam" id="PF17820">
    <property type="entry name" value="PDZ_6"/>
    <property type="match status" value="1"/>
</dbReference>
<dbReference type="PANTHER" id="PTHR32060:SF30">
    <property type="entry name" value="CARBOXY-TERMINAL PROCESSING PROTEASE CTPA"/>
    <property type="match status" value="1"/>
</dbReference>
<dbReference type="SUPFAM" id="SSF52096">
    <property type="entry name" value="ClpP/crotonase"/>
    <property type="match status" value="1"/>
</dbReference>
<evidence type="ECO:0000259" key="7">
    <source>
        <dbReference type="PROSITE" id="PS50106"/>
    </source>
</evidence>
<proteinExistence type="inferred from homology"/>
<evidence type="ECO:0000256" key="6">
    <source>
        <dbReference type="SAM" id="SignalP"/>
    </source>
</evidence>
<comment type="similarity">
    <text evidence="1 5">Belongs to the peptidase S41A family.</text>
</comment>
<dbReference type="PROSITE" id="PS50106">
    <property type="entry name" value="PDZ"/>
    <property type="match status" value="1"/>
</dbReference>
<evidence type="ECO:0000313" key="8">
    <source>
        <dbReference type="EMBL" id="HIQ72603.1"/>
    </source>
</evidence>
<dbReference type="InterPro" id="IPR041489">
    <property type="entry name" value="PDZ_6"/>
</dbReference>
<gene>
    <name evidence="8" type="ORF">IAB73_10405</name>
</gene>
<dbReference type="Gene3D" id="3.30.750.44">
    <property type="match status" value="1"/>
</dbReference>
<dbReference type="InterPro" id="IPR001478">
    <property type="entry name" value="PDZ"/>
</dbReference>
<dbReference type="PANTHER" id="PTHR32060">
    <property type="entry name" value="TAIL-SPECIFIC PROTEASE"/>
    <property type="match status" value="1"/>
</dbReference>
<dbReference type="InterPro" id="IPR036034">
    <property type="entry name" value="PDZ_sf"/>
</dbReference>
<evidence type="ECO:0000313" key="9">
    <source>
        <dbReference type="Proteomes" id="UP000886887"/>
    </source>
</evidence>
<reference evidence="8" key="1">
    <citation type="submission" date="2020-10" db="EMBL/GenBank/DDBJ databases">
        <authorList>
            <person name="Gilroy R."/>
        </authorList>
    </citation>
    <scope>NUCLEOTIDE SEQUENCE</scope>
    <source>
        <strain evidence="8">ChiSxjej2B14-6234</strain>
    </source>
</reference>
<evidence type="ECO:0000256" key="5">
    <source>
        <dbReference type="RuleBase" id="RU004404"/>
    </source>
</evidence>
<accession>A0A9D1CRW8</accession>
<dbReference type="GO" id="GO:0004175">
    <property type="term" value="F:endopeptidase activity"/>
    <property type="evidence" value="ECO:0007669"/>
    <property type="project" value="TreeGrafter"/>
</dbReference>
<keyword evidence="4 5" id="KW-0720">Serine protease</keyword>
<name>A0A9D1CRW8_9FIRM</name>
<keyword evidence="2 5" id="KW-0645">Protease</keyword>
<comment type="caution">
    <text evidence="8">The sequence shown here is derived from an EMBL/GenBank/DDBJ whole genome shotgun (WGS) entry which is preliminary data.</text>
</comment>